<protein>
    <submittedName>
        <fullName evidence="1">Uncharacterized protein</fullName>
    </submittedName>
</protein>
<evidence type="ECO:0000313" key="1">
    <source>
        <dbReference type="EMBL" id="EAA34399.1"/>
    </source>
</evidence>
<accession>Q1K8Y0</accession>
<dbReference type="Proteomes" id="UP000001805">
    <property type="component" value="Chromosome 6, Linkage Group II"/>
</dbReference>
<dbReference type="KEGG" id="ncr:NCU06794"/>
<gene>
    <name evidence="1" type="ORF">NCU06794</name>
</gene>
<evidence type="ECO:0000313" key="2">
    <source>
        <dbReference type="Proteomes" id="UP000001805"/>
    </source>
</evidence>
<dbReference type="GeneID" id="3879775"/>
<dbReference type="HOGENOM" id="CLU_2146537_0_0_1"/>
<organism evidence="1 2">
    <name type="scientific">Neurospora crassa (strain ATCC 24698 / 74-OR23-1A / CBS 708.71 / DSM 1257 / FGSC 987)</name>
    <dbReference type="NCBI Taxonomy" id="367110"/>
    <lineage>
        <taxon>Eukaryota</taxon>
        <taxon>Fungi</taxon>
        <taxon>Dikarya</taxon>
        <taxon>Ascomycota</taxon>
        <taxon>Pezizomycotina</taxon>
        <taxon>Sordariomycetes</taxon>
        <taxon>Sordariomycetidae</taxon>
        <taxon>Sordariales</taxon>
        <taxon>Sordariaceae</taxon>
        <taxon>Neurospora</taxon>
    </lineage>
</organism>
<dbReference type="OrthoDB" id="10318875at2759"/>
<name>Q1K8Y0_NEUCR</name>
<dbReference type="EMBL" id="CM002237">
    <property type="protein sequence ID" value="EAA34399.1"/>
    <property type="molecule type" value="Genomic_DNA"/>
</dbReference>
<dbReference type="VEuPathDB" id="FungiDB:NCU06794"/>
<dbReference type="OMA" id="YIWLSTE"/>
<reference evidence="1 2" key="1">
    <citation type="journal article" date="2003" name="Nature">
        <title>The genome sequence of the filamentous fungus Neurospora crassa.</title>
        <authorList>
            <person name="Galagan J.E."/>
            <person name="Calvo S.E."/>
            <person name="Borkovich K.A."/>
            <person name="Selker E.U."/>
            <person name="Read N.D."/>
            <person name="Jaffe D."/>
            <person name="FitzHugh W."/>
            <person name="Ma L.J."/>
            <person name="Smirnov S."/>
            <person name="Purcell S."/>
            <person name="Rehman B."/>
            <person name="Elkins T."/>
            <person name="Engels R."/>
            <person name="Wang S."/>
            <person name="Nielsen C.B."/>
            <person name="Butler J."/>
            <person name="Endrizzi M."/>
            <person name="Qui D."/>
            <person name="Ianakiev P."/>
            <person name="Bell-Pedersen D."/>
            <person name="Nelson M.A."/>
            <person name="Werner-Washburne M."/>
            <person name="Selitrennikoff C.P."/>
            <person name="Kinsey J.A."/>
            <person name="Braun E.L."/>
            <person name="Zelter A."/>
            <person name="Schulte U."/>
            <person name="Kothe G.O."/>
            <person name="Jedd G."/>
            <person name="Mewes W."/>
            <person name="Staben C."/>
            <person name="Marcotte E."/>
            <person name="Greenberg D."/>
            <person name="Roy A."/>
            <person name="Foley K."/>
            <person name="Naylor J."/>
            <person name="Stange-Thomann N."/>
            <person name="Barrett R."/>
            <person name="Gnerre S."/>
            <person name="Kamal M."/>
            <person name="Kamvysselis M."/>
            <person name="Mauceli E."/>
            <person name="Bielke C."/>
            <person name="Rudd S."/>
            <person name="Frishman D."/>
            <person name="Krystofova S."/>
            <person name="Rasmussen C."/>
            <person name="Metzenberg R.L."/>
            <person name="Perkins D.D."/>
            <person name="Kroken S."/>
            <person name="Cogoni C."/>
            <person name="Macino G."/>
            <person name="Catcheside D."/>
            <person name="Li W."/>
            <person name="Pratt R.J."/>
            <person name="Osmani S.A."/>
            <person name="DeSouza C.P."/>
            <person name="Glass L."/>
            <person name="Orbach M.J."/>
            <person name="Berglund J.A."/>
            <person name="Voelker R."/>
            <person name="Yarden O."/>
            <person name="Plamann M."/>
            <person name="Seiler S."/>
            <person name="Dunlap J."/>
            <person name="Radford A."/>
            <person name="Aramayo R."/>
            <person name="Natvig D.O."/>
            <person name="Alex L.A."/>
            <person name="Mannhaupt G."/>
            <person name="Ebbole D.J."/>
            <person name="Freitag M."/>
            <person name="Paulsen I."/>
            <person name="Sachs M.S."/>
            <person name="Lander E.S."/>
            <person name="Nusbaum C."/>
            <person name="Birren B."/>
        </authorList>
    </citation>
    <scope>NUCLEOTIDE SEQUENCE [LARGE SCALE GENOMIC DNA]</scope>
    <source>
        <strain evidence="2">ATCC 24698 / 74-OR23-1A / CBS 708.71 / DSM 1257 / FGSC 987</strain>
    </source>
</reference>
<dbReference type="RefSeq" id="XP_963635.1">
    <property type="nucleotide sequence ID" value="XM_958542.1"/>
</dbReference>
<sequence>MGTWRSTGVYQDGIHVKDHGEYTHGNCSFVYGTGLSSVRYIWLSTEFPGFITRTDVRSNGAYNKAITRFNLYLTVGPARSTRSGIGRNTLSTPHGEINTENRLLAARSFVND</sequence>
<dbReference type="InParanoid" id="Q1K8Y0"/>
<dbReference type="AlphaFoldDB" id="Q1K8Y0"/>
<keyword evidence="2" id="KW-1185">Reference proteome</keyword>
<proteinExistence type="predicted"/>
<dbReference type="PaxDb" id="5141-EFNCRP00000006870"/>